<proteinExistence type="predicted"/>
<accession>A0A453I8A7</accession>
<evidence type="ECO:0000256" key="1">
    <source>
        <dbReference type="SAM" id="MobiDB-lite"/>
    </source>
</evidence>
<evidence type="ECO:0000313" key="3">
    <source>
        <dbReference type="Proteomes" id="UP000015105"/>
    </source>
</evidence>
<reference evidence="3" key="2">
    <citation type="journal article" date="2017" name="Nat. Plants">
        <title>The Aegilops tauschii genome reveals multiple impacts of transposons.</title>
        <authorList>
            <person name="Zhao G."/>
            <person name="Zou C."/>
            <person name="Li K."/>
            <person name="Wang K."/>
            <person name="Li T."/>
            <person name="Gao L."/>
            <person name="Zhang X."/>
            <person name="Wang H."/>
            <person name="Yang Z."/>
            <person name="Liu X."/>
            <person name="Jiang W."/>
            <person name="Mao L."/>
            <person name="Kong X."/>
            <person name="Jiao Y."/>
            <person name="Jia J."/>
        </authorList>
    </citation>
    <scope>NUCLEOTIDE SEQUENCE [LARGE SCALE GENOMIC DNA]</scope>
    <source>
        <strain evidence="3">cv. AL8/78</strain>
    </source>
</reference>
<keyword evidence="3" id="KW-1185">Reference proteome</keyword>
<dbReference type="Pfam" id="PF21052">
    <property type="entry name" value="EFR3_ARM"/>
    <property type="match status" value="1"/>
</dbReference>
<dbReference type="SUPFAM" id="SSF48371">
    <property type="entry name" value="ARM repeat"/>
    <property type="match status" value="1"/>
</dbReference>
<reference evidence="2" key="3">
    <citation type="journal article" date="2017" name="Nature">
        <title>Genome sequence of the progenitor of the wheat D genome Aegilops tauschii.</title>
        <authorList>
            <person name="Luo M.C."/>
            <person name="Gu Y.Q."/>
            <person name="Puiu D."/>
            <person name="Wang H."/>
            <person name="Twardziok S.O."/>
            <person name="Deal K.R."/>
            <person name="Huo N."/>
            <person name="Zhu T."/>
            <person name="Wang L."/>
            <person name="Wang Y."/>
            <person name="McGuire P.E."/>
            <person name="Liu S."/>
            <person name="Long H."/>
            <person name="Ramasamy R.K."/>
            <person name="Rodriguez J.C."/>
            <person name="Van S.L."/>
            <person name="Yuan L."/>
            <person name="Wang Z."/>
            <person name="Xia Z."/>
            <person name="Xiao L."/>
            <person name="Anderson O.D."/>
            <person name="Ouyang S."/>
            <person name="Liang Y."/>
            <person name="Zimin A.V."/>
            <person name="Pertea G."/>
            <person name="Qi P."/>
            <person name="Bennetzen J.L."/>
            <person name="Dai X."/>
            <person name="Dawson M.W."/>
            <person name="Muller H.G."/>
            <person name="Kugler K."/>
            <person name="Rivarola-Duarte L."/>
            <person name="Spannagl M."/>
            <person name="Mayer K.F.X."/>
            <person name="Lu F.H."/>
            <person name="Bevan M.W."/>
            <person name="Leroy P."/>
            <person name="Li P."/>
            <person name="You F.M."/>
            <person name="Sun Q."/>
            <person name="Liu Z."/>
            <person name="Lyons E."/>
            <person name="Wicker T."/>
            <person name="Salzberg S.L."/>
            <person name="Devos K.M."/>
            <person name="Dvorak J."/>
        </authorList>
    </citation>
    <scope>NUCLEOTIDE SEQUENCE [LARGE SCALE GENOMIC DNA]</scope>
    <source>
        <strain evidence="2">cv. AL8/78</strain>
    </source>
</reference>
<dbReference type="AlphaFoldDB" id="A0A453I8A7"/>
<dbReference type="InterPro" id="IPR049152">
    <property type="entry name" value="EFR3-like_ARM"/>
</dbReference>
<dbReference type="PANTHER" id="PTHR46087">
    <property type="entry name" value="PUTATIVE, EXPRESSED-RELATED"/>
    <property type="match status" value="1"/>
</dbReference>
<feature type="region of interest" description="Disordered" evidence="1">
    <location>
        <begin position="680"/>
        <end position="702"/>
    </location>
</feature>
<protein>
    <submittedName>
        <fullName evidence="2">Uncharacterized protein</fullName>
    </submittedName>
</protein>
<dbReference type="Gramene" id="AET4Gv20482400.4">
    <property type="protein sequence ID" value="AET4Gv20482400.4"/>
    <property type="gene ID" value="AET4Gv20482400"/>
</dbReference>
<evidence type="ECO:0000313" key="2">
    <source>
        <dbReference type="EnsemblPlants" id="AET4Gv20482400.4"/>
    </source>
</evidence>
<sequence>WKAVVNPRRAQEKRLLQLALPPRPRSREAPLLPFLLFPHSPLPPNTPKFPLRSSPPCLDSPDLASRGVPHNPSAPLARVAITLLPRRGIACLHPVRNLRPLVGFGGNLERPASSLRGPPKMGFMGAKLFPSCESMCVCCPALRPSSRRPVKRYKKLLAEIFPKTPEGPPNERKIMKLCEYAAKNPLRIPKIAKFLEQRSRKELRAAHLNYVKIITEAYSKLLFICKEQMAYFAISLVNVLTDLLESKQENIHILGCQTLARFIYSQVDNTYARNIESLVHKVCTLSRQQGVEHSLLRAASLQCLSAMIWFMKEHSYIFADFDEMVQSVLENYRMDGTAGGDDDRHASQHNWVDEIVRREGRAGLGGGNDVNFCGATTTRLRSARDSSALTREERESPEVWSHICVQKLVELAKESTTMRRILDPMFSYFDMKKQWAPRHGLALLVLSDMSYPEKSSGNEQLILTTVIRHLDHKNILHCPQTKSDIIQTATSLARQLRSRGVSPELAVAGDLCRHLRKTLEAMESASVAELSLNESLQNFLEGCLVEVVRGVKDVRPLYDMMAITLENLPSIPAVARATIGSSLILCHIISLTSVSSDAPMQVFPEALLQQILRSMVHPDADTRVGAHHIFSAVIVRGPSHQRGDSEYLFATKKCQSRSPSVFSSATALLEKLRREKECLGSDKPGHMMHDDGKERNTHEEDNKHVWARKSPAYFSKLVFSFVDRWATLASSAEETKIVLLTEDQTNQLLSAFWIQANQTDNTPFNYEAIGHSYSLTVLSSRLKNSSNSNNIQFFQLPLSLRSIALTPSGGLPPSCQRSIFSLATSMLAFAGKVCHIVELAELLRCFTSSNIDSYLRIGEDLQLYVRLQSDLGSYGSESDQDVARSVLSDCRKKVGINDQQVLDVIACALSNLTEMDKDAVAKELTEMFTPEEVPLFGSNSALDWANFHAQAFSDESLSFDEECSRTSSVDGGLHDSPITNTASSTSKITLPHSAPRVLGVGQLLESALHVAGQVAGSSVSTSPLPYGTMTSQCEALGSGTRKKLSSWLVNGHNSTPDNPVPSLPAADHFILPKVNLCGFEINRTSSEPCSMVKLPPASPFDNFLKAAYRTPQEM</sequence>
<name>A0A453I8A7_AEGTS</name>
<dbReference type="InterPro" id="IPR016024">
    <property type="entry name" value="ARM-type_fold"/>
</dbReference>
<reference evidence="3" key="1">
    <citation type="journal article" date="2014" name="Science">
        <title>Ancient hybridizations among the ancestral genomes of bread wheat.</title>
        <authorList>
            <consortium name="International Wheat Genome Sequencing Consortium,"/>
            <person name="Marcussen T."/>
            <person name="Sandve S.R."/>
            <person name="Heier L."/>
            <person name="Spannagl M."/>
            <person name="Pfeifer M."/>
            <person name="Jakobsen K.S."/>
            <person name="Wulff B.B."/>
            <person name="Steuernagel B."/>
            <person name="Mayer K.F."/>
            <person name="Olsen O.A."/>
        </authorList>
    </citation>
    <scope>NUCLEOTIDE SEQUENCE [LARGE SCALE GENOMIC DNA]</scope>
    <source>
        <strain evidence="3">cv. AL8/78</strain>
    </source>
</reference>
<dbReference type="PANTHER" id="PTHR46087:SF11">
    <property type="entry name" value="PROTEIN SEMI-ROLLED LEAF 2"/>
    <property type="match status" value="1"/>
</dbReference>
<dbReference type="Proteomes" id="UP000015105">
    <property type="component" value="Chromosome 4D"/>
</dbReference>
<reference evidence="2" key="5">
    <citation type="journal article" date="2021" name="G3 (Bethesda)">
        <title>Aegilops tauschii genome assembly Aet v5.0 features greater sequence contiguity and improved annotation.</title>
        <authorList>
            <person name="Wang L."/>
            <person name="Zhu T."/>
            <person name="Rodriguez J.C."/>
            <person name="Deal K.R."/>
            <person name="Dubcovsky J."/>
            <person name="McGuire P.E."/>
            <person name="Lux T."/>
            <person name="Spannagl M."/>
            <person name="Mayer K.F.X."/>
            <person name="Baldrich P."/>
            <person name="Meyers B.C."/>
            <person name="Huo N."/>
            <person name="Gu Y.Q."/>
            <person name="Zhou H."/>
            <person name="Devos K.M."/>
            <person name="Bennetzen J.L."/>
            <person name="Unver T."/>
            <person name="Budak H."/>
            <person name="Gulick P.J."/>
            <person name="Galiba G."/>
            <person name="Kalapos B."/>
            <person name="Nelson D.R."/>
            <person name="Li P."/>
            <person name="You F.M."/>
            <person name="Luo M.C."/>
            <person name="Dvorak J."/>
        </authorList>
    </citation>
    <scope>NUCLEOTIDE SEQUENCE [LARGE SCALE GENOMIC DNA]</scope>
    <source>
        <strain evidence="2">cv. AL8/78</strain>
    </source>
</reference>
<reference evidence="2" key="4">
    <citation type="submission" date="2019-03" db="UniProtKB">
        <authorList>
            <consortium name="EnsemblPlants"/>
        </authorList>
    </citation>
    <scope>IDENTIFICATION</scope>
</reference>
<organism evidence="2 3">
    <name type="scientific">Aegilops tauschii subsp. strangulata</name>
    <name type="common">Goatgrass</name>
    <dbReference type="NCBI Taxonomy" id="200361"/>
    <lineage>
        <taxon>Eukaryota</taxon>
        <taxon>Viridiplantae</taxon>
        <taxon>Streptophyta</taxon>
        <taxon>Embryophyta</taxon>
        <taxon>Tracheophyta</taxon>
        <taxon>Spermatophyta</taxon>
        <taxon>Magnoliopsida</taxon>
        <taxon>Liliopsida</taxon>
        <taxon>Poales</taxon>
        <taxon>Poaceae</taxon>
        <taxon>BOP clade</taxon>
        <taxon>Pooideae</taxon>
        <taxon>Triticodae</taxon>
        <taxon>Triticeae</taxon>
        <taxon>Triticinae</taxon>
        <taxon>Aegilops</taxon>
    </lineage>
</organism>
<dbReference type="InterPro" id="IPR055296">
    <property type="entry name" value="SRL2-like"/>
</dbReference>
<dbReference type="STRING" id="200361.A0A453I8A7"/>
<dbReference type="EnsemblPlants" id="AET4Gv20482400.4">
    <property type="protein sequence ID" value="AET4Gv20482400.4"/>
    <property type="gene ID" value="AET4Gv20482400"/>
</dbReference>